<feature type="signal peptide" evidence="1">
    <location>
        <begin position="1"/>
        <end position="20"/>
    </location>
</feature>
<dbReference type="RefSeq" id="WP_099018407.1">
    <property type="nucleotide sequence ID" value="NZ_NIHB01000001.1"/>
</dbReference>
<keyword evidence="3" id="KW-1185">Reference proteome</keyword>
<feature type="chain" id="PRO_5020921242" description="Parallel beta helix pectate lyase-like protein" evidence="1">
    <location>
        <begin position="21"/>
        <end position="363"/>
    </location>
</feature>
<dbReference type="AlphaFoldDB" id="A0A4R6XLW5"/>
<organism evidence="2 3">
    <name type="scientific">Marinicella litoralis</name>
    <dbReference type="NCBI Taxonomy" id="644220"/>
    <lineage>
        <taxon>Bacteria</taxon>
        <taxon>Pseudomonadati</taxon>
        <taxon>Pseudomonadota</taxon>
        <taxon>Gammaproteobacteria</taxon>
        <taxon>Lysobacterales</taxon>
        <taxon>Marinicellaceae</taxon>
        <taxon>Marinicella</taxon>
    </lineage>
</organism>
<sequence length="363" mass="38976">MKKHTFLISLLLFVTPHIQAAEFCATTSGQLQSALSSAQSNNQHDVIKVAEGSYPTTGSEFSYTESAGWDLEISGGWTDFFGNPCGQQLSGNPFNTVLDGNNSARIMHIRSSGNSDITISNLSFINGGTANLSTAGGLRFYPTNTASHTGQVIIERNAFINNHAQTASALSFFSSGINSHIRNNVFTLNTAHNGSYSITIDQDLNSGIYFTNNTLVQNSGDSTNDIGGFVLFTRSSSSAYIGNNVLYDNGNRDLHLSGTGDVWLHYNDVGIRTGVAPFSNLGNFSADPEFNTGILEFTPSYGSPLVNAGYDPPSFVPIPTPFELAWFEGTLDLLGNTRKQQGKVDLGAIETSAEPPIFMDGFD</sequence>
<keyword evidence="1" id="KW-0732">Signal</keyword>
<name>A0A4R6XLW5_9GAMM</name>
<reference evidence="2 3" key="1">
    <citation type="submission" date="2019-03" db="EMBL/GenBank/DDBJ databases">
        <title>Genomic Encyclopedia of Type Strains, Phase IV (KMG-IV): sequencing the most valuable type-strain genomes for metagenomic binning, comparative biology and taxonomic classification.</title>
        <authorList>
            <person name="Goeker M."/>
        </authorList>
    </citation>
    <scope>NUCLEOTIDE SEQUENCE [LARGE SCALE GENOMIC DNA]</scope>
    <source>
        <strain evidence="2 3">DSM 25488</strain>
    </source>
</reference>
<dbReference type="Proteomes" id="UP000295724">
    <property type="component" value="Unassembled WGS sequence"/>
</dbReference>
<proteinExistence type="predicted"/>
<evidence type="ECO:0008006" key="4">
    <source>
        <dbReference type="Google" id="ProtNLM"/>
    </source>
</evidence>
<dbReference type="OrthoDB" id="5931607at2"/>
<protein>
    <recommendedName>
        <fullName evidence="4">Parallel beta helix pectate lyase-like protein</fullName>
    </recommendedName>
</protein>
<comment type="caution">
    <text evidence="2">The sequence shown here is derived from an EMBL/GenBank/DDBJ whole genome shotgun (WGS) entry which is preliminary data.</text>
</comment>
<gene>
    <name evidence="2" type="ORF">C8D91_1540</name>
</gene>
<evidence type="ECO:0000313" key="2">
    <source>
        <dbReference type="EMBL" id="TDR20566.1"/>
    </source>
</evidence>
<evidence type="ECO:0000256" key="1">
    <source>
        <dbReference type="SAM" id="SignalP"/>
    </source>
</evidence>
<accession>A0A4R6XLW5</accession>
<dbReference type="SUPFAM" id="SSF51126">
    <property type="entry name" value="Pectin lyase-like"/>
    <property type="match status" value="1"/>
</dbReference>
<dbReference type="InterPro" id="IPR012334">
    <property type="entry name" value="Pectin_lyas_fold"/>
</dbReference>
<dbReference type="InterPro" id="IPR011050">
    <property type="entry name" value="Pectin_lyase_fold/virulence"/>
</dbReference>
<evidence type="ECO:0000313" key="3">
    <source>
        <dbReference type="Proteomes" id="UP000295724"/>
    </source>
</evidence>
<dbReference type="Gene3D" id="2.160.20.10">
    <property type="entry name" value="Single-stranded right-handed beta-helix, Pectin lyase-like"/>
    <property type="match status" value="1"/>
</dbReference>
<dbReference type="EMBL" id="SNZB01000003">
    <property type="protein sequence ID" value="TDR20566.1"/>
    <property type="molecule type" value="Genomic_DNA"/>
</dbReference>